<accession>A0A1H7P053</accession>
<dbReference type="GO" id="GO:0006635">
    <property type="term" value="P:fatty acid beta-oxidation"/>
    <property type="evidence" value="ECO:0007669"/>
    <property type="project" value="TreeGrafter"/>
</dbReference>
<reference evidence="1 2" key="1">
    <citation type="submission" date="2016-10" db="EMBL/GenBank/DDBJ databases">
        <authorList>
            <person name="de Groot N.N."/>
        </authorList>
    </citation>
    <scope>NUCLEOTIDE SEQUENCE [LARGE SCALE GENOMIC DNA]</scope>
    <source>
        <strain evidence="1 2">KH2T6</strain>
    </source>
</reference>
<gene>
    <name evidence="1" type="ORF">SAMN05216469_11814</name>
</gene>
<dbReference type="Pfam" id="PF00378">
    <property type="entry name" value="ECH_1"/>
    <property type="match status" value="1"/>
</dbReference>
<dbReference type="CDD" id="cd06558">
    <property type="entry name" value="crotonase-like"/>
    <property type="match status" value="1"/>
</dbReference>
<dbReference type="AlphaFoldDB" id="A0A1H7P053"/>
<dbReference type="PANTHER" id="PTHR11941">
    <property type="entry name" value="ENOYL-COA HYDRATASE-RELATED"/>
    <property type="match status" value="1"/>
</dbReference>
<dbReference type="RefSeq" id="WP_242940254.1">
    <property type="nucleotide sequence ID" value="NZ_FOAT01000018.1"/>
</dbReference>
<sequence>MMGDILLNNENGILSVVMNAPKNNLMTTRFHEEFEAVMEKVGVIAEGGGIRGMIIRGGGRHFSVGADVDALKERTAKEQYDDAAGKLPESHIVQKRHFTFLRDLPFPVVSVVSGFCIGSGSEIALNCHYRVVEKGARIGQPESTFGILPGLGGIARTIELCGMKNTYELVMTGRLFPSEEACELGWGDILTDKKQGLAEAYSLIDFISEKCGEFSPADYRRYIGLYKNKGE</sequence>
<dbReference type="GO" id="GO:0003824">
    <property type="term" value="F:catalytic activity"/>
    <property type="evidence" value="ECO:0007669"/>
    <property type="project" value="UniProtKB-ARBA"/>
</dbReference>
<dbReference type="PANTHER" id="PTHR11941:SF54">
    <property type="entry name" value="ENOYL-COA HYDRATASE, MITOCHONDRIAL"/>
    <property type="match status" value="1"/>
</dbReference>
<evidence type="ECO:0000313" key="1">
    <source>
        <dbReference type="EMBL" id="SEL29143.1"/>
    </source>
</evidence>
<dbReference type="SUPFAM" id="SSF52096">
    <property type="entry name" value="ClpP/crotonase"/>
    <property type="match status" value="1"/>
</dbReference>
<name>A0A1H7P053_RUMAL</name>
<dbReference type="EMBL" id="FOAT01000018">
    <property type="protein sequence ID" value="SEL29143.1"/>
    <property type="molecule type" value="Genomic_DNA"/>
</dbReference>
<organism evidence="1 2">
    <name type="scientific">Ruminococcus albus</name>
    <dbReference type="NCBI Taxonomy" id="1264"/>
    <lineage>
        <taxon>Bacteria</taxon>
        <taxon>Bacillati</taxon>
        <taxon>Bacillota</taxon>
        <taxon>Clostridia</taxon>
        <taxon>Eubacteriales</taxon>
        <taxon>Oscillospiraceae</taxon>
        <taxon>Ruminococcus</taxon>
    </lineage>
</organism>
<dbReference type="Proteomes" id="UP000186015">
    <property type="component" value="Unassembled WGS sequence"/>
</dbReference>
<dbReference type="Gene3D" id="3.90.226.10">
    <property type="entry name" value="2-enoyl-CoA Hydratase, Chain A, domain 1"/>
    <property type="match status" value="1"/>
</dbReference>
<dbReference type="InterPro" id="IPR029045">
    <property type="entry name" value="ClpP/crotonase-like_dom_sf"/>
</dbReference>
<proteinExistence type="predicted"/>
<dbReference type="InterPro" id="IPR001753">
    <property type="entry name" value="Enoyl-CoA_hydra/iso"/>
</dbReference>
<protein>
    <submittedName>
        <fullName evidence="1">Enoyl-CoA hydratase</fullName>
    </submittedName>
</protein>
<evidence type="ECO:0000313" key="2">
    <source>
        <dbReference type="Proteomes" id="UP000186015"/>
    </source>
</evidence>